<dbReference type="PROSITE" id="PS00107">
    <property type="entry name" value="PROTEIN_KINASE_ATP"/>
    <property type="match status" value="1"/>
</dbReference>
<keyword evidence="4" id="KW-0418">Kinase</keyword>
<dbReference type="Proteomes" id="UP000239899">
    <property type="component" value="Unassembled WGS sequence"/>
</dbReference>
<evidence type="ECO:0000256" key="7">
    <source>
        <dbReference type="RuleBase" id="RU000304"/>
    </source>
</evidence>
<feature type="domain" description="Protein kinase" evidence="9">
    <location>
        <begin position="80"/>
        <end position="243"/>
    </location>
</feature>
<dbReference type="GO" id="GO:0004674">
    <property type="term" value="F:protein serine/threonine kinase activity"/>
    <property type="evidence" value="ECO:0007669"/>
    <property type="project" value="UniProtKB-KW"/>
</dbReference>
<keyword evidence="11" id="KW-1185">Reference proteome</keyword>
<gene>
    <name evidence="10" type="ORF">C2E21_8174</name>
</gene>
<protein>
    <submittedName>
        <fullName evidence="10">Serine threonine-kinase CTR1</fullName>
    </submittedName>
</protein>
<evidence type="ECO:0000256" key="5">
    <source>
        <dbReference type="ARBA" id="ARBA00022840"/>
    </source>
</evidence>
<evidence type="ECO:0000313" key="10">
    <source>
        <dbReference type="EMBL" id="PRW32834.1"/>
    </source>
</evidence>
<dbReference type="GO" id="GO:0005524">
    <property type="term" value="F:ATP binding"/>
    <property type="evidence" value="ECO:0007669"/>
    <property type="project" value="UniProtKB-UniRule"/>
</dbReference>
<feature type="compositionally biased region" description="Low complexity" evidence="8">
    <location>
        <begin position="53"/>
        <end position="68"/>
    </location>
</feature>
<dbReference type="InterPro" id="IPR008271">
    <property type="entry name" value="Ser/Thr_kinase_AS"/>
</dbReference>
<dbReference type="EMBL" id="LHPG02000018">
    <property type="protein sequence ID" value="PRW32834.1"/>
    <property type="molecule type" value="Genomic_DNA"/>
</dbReference>
<sequence>MYDPDGLAGSKATSSQALSLASSGSAGMPAALASDPLVSWILASQQGSKTRQRSGTSASRSQGSSGGSQMQAWEKAWSELKLQRVVGSGSYGKVYLAHWGTIPVAVKVLLVPGTAGANLAAPGAAQEALELALPPSALAQLEAEAGLLASLRHPCCVNFFGLTRNPPALVTEYCSRGSVAELLDRARAEPAVAAELTWRRRLGMLLDAAEGMVYLHGHKPSPIIHRDFKTPNLLVDEGWRTKA</sequence>
<keyword evidence="1 7" id="KW-0723">Serine/threonine-protein kinase</keyword>
<evidence type="ECO:0000256" key="6">
    <source>
        <dbReference type="PROSITE-ProRule" id="PRU10141"/>
    </source>
</evidence>
<evidence type="ECO:0000256" key="1">
    <source>
        <dbReference type="ARBA" id="ARBA00022527"/>
    </source>
</evidence>
<reference evidence="10 11" key="1">
    <citation type="journal article" date="2018" name="Plant J.">
        <title>Genome sequences of Chlorella sorokiniana UTEX 1602 and Micractinium conductrix SAG 241.80: implications to maltose excretion by a green alga.</title>
        <authorList>
            <person name="Arriola M.B."/>
            <person name="Velmurugan N."/>
            <person name="Zhang Y."/>
            <person name="Plunkett M.H."/>
            <person name="Hondzo H."/>
            <person name="Barney B.M."/>
        </authorList>
    </citation>
    <scope>NUCLEOTIDE SEQUENCE [LARGE SCALE GENOMIC DNA]</scope>
    <source>
        <strain evidence="11">UTEX 1602</strain>
    </source>
</reference>
<dbReference type="InterPro" id="IPR011009">
    <property type="entry name" value="Kinase-like_dom_sf"/>
</dbReference>
<evidence type="ECO:0000256" key="4">
    <source>
        <dbReference type="ARBA" id="ARBA00022777"/>
    </source>
</evidence>
<dbReference type="PROSITE" id="PS50011">
    <property type="entry name" value="PROTEIN_KINASE_DOM"/>
    <property type="match status" value="1"/>
</dbReference>
<feature type="region of interest" description="Disordered" evidence="8">
    <location>
        <begin position="48"/>
        <end position="68"/>
    </location>
</feature>
<keyword evidence="3 6" id="KW-0547">Nucleotide-binding</keyword>
<dbReference type="SUPFAM" id="SSF56112">
    <property type="entry name" value="Protein kinase-like (PK-like)"/>
    <property type="match status" value="1"/>
</dbReference>
<evidence type="ECO:0000256" key="2">
    <source>
        <dbReference type="ARBA" id="ARBA00022679"/>
    </source>
</evidence>
<dbReference type="PANTHER" id="PTHR44329">
    <property type="entry name" value="SERINE/THREONINE-PROTEIN KINASE TNNI3K-RELATED"/>
    <property type="match status" value="1"/>
</dbReference>
<dbReference type="InterPro" id="IPR001245">
    <property type="entry name" value="Ser-Thr/Tyr_kinase_cat_dom"/>
</dbReference>
<dbReference type="PROSITE" id="PS00108">
    <property type="entry name" value="PROTEIN_KINASE_ST"/>
    <property type="match status" value="1"/>
</dbReference>
<dbReference type="InterPro" id="IPR017441">
    <property type="entry name" value="Protein_kinase_ATP_BS"/>
</dbReference>
<evidence type="ECO:0000259" key="9">
    <source>
        <dbReference type="PROSITE" id="PS50011"/>
    </source>
</evidence>
<organism evidence="10 11">
    <name type="scientific">Chlorella sorokiniana</name>
    <name type="common">Freshwater green alga</name>
    <dbReference type="NCBI Taxonomy" id="3076"/>
    <lineage>
        <taxon>Eukaryota</taxon>
        <taxon>Viridiplantae</taxon>
        <taxon>Chlorophyta</taxon>
        <taxon>core chlorophytes</taxon>
        <taxon>Trebouxiophyceae</taxon>
        <taxon>Chlorellales</taxon>
        <taxon>Chlorellaceae</taxon>
        <taxon>Chlorella clade</taxon>
        <taxon>Chlorella</taxon>
    </lineage>
</organism>
<dbReference type="Gene3D" id="1.10.510.10">
    <property type="entry name" value="Transferase(Phosphotransferase) domain 1"/>
    <property type="match status" value="1"/>
</dbReference>
<proteinExistence type="inferred from homology"/>
<dbReference type="AlphaFoldDB" id="A0A2P6TFF1"/>
<comment type="similarity">
    <text evidence="7">Belongs to the protein kinase superfamily.</text>
</comment>
<dbReference type="InterPro" id="IPR051681">
    <property type="entry name" value="Ser/Thr_Kinases-Pseudokinases"/>
</dbReference>
<evidence type="ECO:0000256" key="8">
    <source>
        <dbReference type="SAM" id="MobiDB-lite"/>
    </source>
</evidence>
<dbReference type="Pfam" id="PF07714">
    <property type="entry name" value="PK_Tyr_Ser-Thr"/>
    <property type="match status" value="1"/>
</dbReference>
<dbReference type="OrthoDB" id="339325at2759"/>
<dbReference type="STRING" id="3076.A0A2P6TFF1"/>
<evidence type="ECO:0000313" key="11">
    <source>
        <dbReference type="Proteomes" id="UP000239899"/>
    </source>
</evidence>
<name>A0A2P6TFF1_CHLSO</name>
<dbReference type="Gene3D" id="3.30.200.20">
    <property type="entry name" value="Phosphorylase Kinase, domain 1"/>
    <property type="match status" value="1"/>
</dbReference>
<dbReference type="PANTHER" id="PTHR44329:SF289">
    <property type="entry name" value="SERINE_THREONINE-PROTEIN KINASE VIK"/>
    <property type="match status" value="1"/>
</dbReference>
<keyword evidence="5 6" id="KW-0067">ATP-binding</keyword>
<evidence type="ECO:0000256" key="3">
    <source>
        <dbReference type="ARBA" id="ARBA00022741"/>
    </source>
</evidence>
<accession>A0A2P6TFF1</accession>
<feature type="binding site" evidence="6">
    <location>
        <position position="107"/>
    </location>
    <ligand>
        <name>ATP</name>
        <dbReference type="ChEBI" id="CHEBI:30616"/>
    </ligand>
</feature>
<keyword evidence="2" id="KW-0808">Transferase</keyword>
<comment type="caution">
    <text evidence="10">The sequence shown here is derived from an EMBL/GenBank/DDBJ whole genome shotgun (WGS) entry which is preliminary data.</text>
</comment>
<dbReference type="InterPro" id="IPR000719">
    <property type="entry name" value="Prot_kinase_dom"/>
</dbReference>